<evidence type="ECO:0000313" key="13">
    <source>
        <dbReference type="Proteomes" id="UP000753961"/>
    </source>
</evidence>
<evidence type="ECO:0000256" key="10">
    <source>
        <dbReference type="ARBA" id="ARBA00035585"/>
    </source>
</evidence>
<feature type="transmembrane region" description="Helical" evidence="11">
    <location>
        <begin position="7"/>
        <end position="28"/>
    </location>
</feature>
<keyword evidence="8 11" id="KW-0407">Ion channel</keyword>
<evidence type="ECO:0000313" key="12">
    <source>
        <dbReference type="EMBL" id="MBY5957529.1"/>
    </source>
</evidence>
<gene>
    <name evidence="11 12" type="primary">crcB</name>
    <name evidence="11" type="synonym">fluC</name>
    <name evidence="12" type="ORF">KUV50_05230</name>
</gene>
<feature type="transmembrane region" description="Helical" evidence="11">
    <location>
        <begin position="34"/>
        <end position="56"/>
    </location>
</feature>
<dbReference type="GO" id="GO:0062054">
    <property type="term" value="F:fluoride channel activity"/>
    <property type="evidence" value="ECO:0007669"/>
    <property type="project" value="UniProtKB-UniRule"/>
</dbReference>
<evidence type="ECO:0000256" key="3">
    <source>
        <dbReference type="ARBA" id="ARBA00022519"/>
    </source>
</evidence>
<keyword evidence="11" id="KW-0813">Transport</keyword>
<reference evidence="12" key="1">
    <citation type="submission" date="2021-06" db="EMBL/GenBank/DDBJ databases">
        <title>44 bacteria genomes isolated from Dapeng, Shenzhen.</title>
        <authorList>
            <person name="Zheng W."/>
            <person name="Yu S."/>
            <person name="Huang Y."/>
        </authorList>
    </citation>
    <scope>NUCLEOTIDE SEQUENCE</scope>
    <source>
        <strain evidence="12">DP5N28-2</strain>
    </source>
</reference>
<organism evidence="12 13">
    <name type="scientific">Membranihabitans marinus</name>
    <dbReference type="NCBI Taxonomy" id="1227546"/>
    <lineage>
        <taxon>Bacteria</taxon>
        <taxon>Pseudomonadati</taxon>
        <taxon>Bacteroidota</taxon>
        <taxon>Saprospiria</taxon>
        <taxon>Saprospirales</taxon>
        <taxon>Saprospiraceae</taxon>
        <taxon>Membranihabitans</taxon>
    </lineage>
</organism>
<keyword evidence="2 11" id="KW-1003">Cell membrane</keyword>
<comment type="caution">
    <text evidence="12">The sequence shown here is derived from an EMBL/GenBank/DDBJ whole genome shotgun (WGS) entry which is preliminary data.</text>
</comment>
<dbReference type="EMBL" id="JAHVHU010000005">
    <property type="protein sequence ID" value="MBY5957529.1"/>
    <property type="molecule type" value="Genomic_DNA"/>
</dbReference>
<keyword evidence="7 11" id="KW-0472">Membrane</keyword>
<dbReference type="GO" id="GO:0140114">
    <property type="term" value="P:cellular detoxification of fluoride"/>
    <property type="evidence" value="ECO:0007669"/>
    <property type="project" value="UniProtKB-UniRule"/>
</dbReference>
<dbReference type="HAMAP" id="MF_00454">
    <property type="entry name" value="FluC"/>
    <property type="match status" value="1"/>
</dbReference>
<evidence type="ECO:0000256" key="6">
    <source>
        <dbReference type="ARBA" id="ARBA00023065"/>
    </source>
</evidence>
<dbReference type="Proteomes" id="UP000753961">
    <property type="component" value="Unassembled WGS sequence"/>
</dbReference>
<comment type="activity regulation">
    <text evidence="11">Na(+) is not transported, but it plays an essential structural role and its presence is essential for fluoride channel function.</text>
</comment>
<dbReference type="GO" id="GO:0005886">
    <property type="term" value="C:plasma membrane"/>
    <property type="evidence" value="ECO:0007669"/>
    <property type="project" value="UniProtKB-SubCell"/>
</dbReference>
<comment type="catalytic activity">
    <reaction evidence="10">
        <text>fluoride(in) = fluoride(out)</text>
        <dbReference type="Rhea" id="RHEA:76159"/>
        <dbReference type="ChEBI" id="CHEBI:17051"/>
    </reaction>
    <physiologicalReaction direction="left-to-right" evidence="10">
        <dbReference type="Rhea" id="RHEA:76160"/>
    </physiologicalReaction>
</comment>
<keyword evidence="6 11" id="KW-0406">Ion transport</keyword>
<feature type="binding site" evidence="11">
    <location>
        <position position="76"/>
    </location>
    <ligand>
        <name>Na(+)</name>
        <dbReference type="ChEBI" id="CHEBI:29101"/>
        <note>structural</note>
    </ligand>
</feature>
<protein>
    <recommendedName>
        <fullName evidence="11">Fluoride-specific ion channel FluC</fullName>
    </recommendedName>
</protein>
<evidence type="ECO:0000256" key="11">
    <source>
        <dbReference type="HAMAP-Rule" id="MF_00454"/>
    </source>
</evidence>
<sequence>MAINLMLVFLGGGIGSVLRYLVGVWVSGWTPMNFPWGTFLVNIIGSLVIGIIYGLVLSSSQTGEIQKLLLITGFCGGFTTFSAFSYENMALLQIGAYDRFLLYALSSVLLGLFMVFVGYKLAS</sequence>
<proteinExistence type="inferred from homology"/>
<feature type="binding site" evidence="11">
    <location>
        <position position="79"/>
    </location>
    <ligand>
        <name>Na(+)</name>
        <dbReference type="ChEBI" id="CHEBI:29101"/>
        <note>structural</note>
    </ligand>
</feature>
<evidence type="ECO:0000256" key="1">
    <source>
        <dbReference type="ARBA" id="ARBA00004651"/>
    </source>
</evidence>
<keyword evidence="13" id="KW-1185">Reference proteome</keyword>
<dbReference type="PANTHER" id="PTHR28259">
    <property type="entry name" value="FLUORIDE EXPORT PROTEIN 1-RELATED"/>
    <property type="match status" value="1"/>
</dbReference>
<keyword evidence="4 11" id="KW-0812">Transmembrane</keyword>
<comment type="subcellular location">
    <subcellularLocation>
        <location evidence="1 11">Cell membrane</location>
        <topology evidence="1 11">Multi-pass membrane protein</topology>
    </subcellularLocation>
</comment>
<evidence type="ECO:0000256" key="7">
    <source>
        <dbReference type="ARBA" id="ARBA00023136"/>
    </source>
</evidence>
<feature type="transmembrane region" description="Helical" evidence="11">
    <location>
        <begin position="101"/>
        <end position="122"/>
    </location>
</feature>
<dbReference type="RefSeq" id="WP_222579048.1">
    <property type="nucleotide sequence ID" value="NZ_JAHVHU010000005.1"/>
</dbReference>
<accession>A0A953HLZ5</accession>
<dbReference type="PANTHER" id="PTHR28259:SF1">
    <property type="entry name" value="FLUORIDE EXPORT PROTEIN 1-RELATED"/>
    <property type="match status" value="1"/>
</dbReference>
<dbReference type="GO" id="GO:0046872">
    <property type="term" value="F:metal ion binding"/>
    <property type="evidence" value="ECO:0007669"/>
    <property type="project" value="UniProtKB-KW"/>
</dbReference>
<name>A0A953HLZ5_9BACT</name>
<evidence type="ECO:0000256" key="5">
    <source>
        <dbReference type="ARBA" id="ARBA00022989"/>
    </source>
</evidence>
<keyword evidence="11" id="KW-0479">Metal-binding</keyword>
<evidence type="ECO:0000256" key="9">
    <source>
        <dbReference type="ARBA" id="ARBA00035120"/>
    </source>
</evidence>
<comment type="function">
    <text evidence="11">Fluoride-specific ion channel. Important for reducing fluoride concentration in the cell, thus reducing its toxicity.</text>
</comment>
<dbReference type="AlphaFoldDB" id="A0A953HLZ5"/>
<keyword evidence="11" id="KW-0915">Sodium</keyword>
<keyword evidence="5 11" id="KW-1133">Transmembrane helix</keyword>
<evidence type="ECO:0000256" key="4">
    <source>
        <dbReference type="ARBA" id="ARBA00022692"/>
    </source>
</evidence>
<dbReference type="Pfam" id="PF02537">
    <property type="entry name" value="CRCB"/>
    <property type="match status" value="1"/>
</dbReference>
<feature type="transmembrane region" description="Helical" evidence="11">
    <location>
        <begin position="68"/>
        <end position="86"/>
    </location>
</feature>
<comment type="similarity">
    <text evidence="9 11">Belongs to the fluoride channel Fluc/FEX (TC 1.A.43) family.</text>
</comment>
<keyword evidence="3" id="KW-0997">Cell inner membrane</keyword>
<dbReference type="InterPro" id="IPR003691">
    <property type="entry name" value="FluC"/>
</dbReference>
<evidence type="ECO:0000256" key="8">
    <source>
        <dbReference type="ARBA" id="ARBA00023303"/>
    </source>
</evidence>
<dbReference type="NCBIfam" id="TIGR00494">
    <property type="entry name" value="crcB"/>
    <property type="match status" value="1"/>
</dbReference>
<evidence type="ECO:0000256" key="2">
    <source>
        <dbReference type="ARBA" id="ARBA00022475"/>
    </source>
</evidence>